<evidence type="ECO:0000256" key="1">
    <source>
        <dbReference type="ARBA" id="ARBA00004245"/>
    </source>
</evidence>
<dbReference type="InterPro" id="IPR032108">
    <property type="entry name" value="CLIP1_ZNF"/>
</dbReference>
<feature type="compositionally biased region" description="Low complexity" evidence="8">
    <location>
        <begin position="172"/>
        <end position="186"/>
    </location>
</feature>
<evidence type="ECO:0000256" key="7">
    <source>
        <dbReference type="SAM" id="Coils"/>
    </source>
</evidence>
<evidence type="ECO:0000256" key="3">
    <source>
        <dbReference type="ARBA" id="ARBA00022701"/>
    </source>
</evidence>
<comment type="caution">
    <text evidence="10">The sequence shown here is derived from an EMBL/GenBank/DDBJ whole genome shotgun (WGS) entry which is preliminary data.</text>
</comment>
<evidence type="ECO:0000259" key="9">
    <source>
        <dbReference type="PROSITE" id="PS50245"/>
    </source>
</evidence>
<feature type="region of interest" description="Disordered" evidence="8">
    <location>
        <begin position="14"/>
        <end position="63"/>
    </location>
</feature>
<dbReference type="GO" id="GO:0005874">
    <property type="term" value="C:microtubule"/>
    <property type="evidence" value="ECO:0007669"/>
    <property type="project" value="UniProtKB-KW"/>
</dbReference>
<dbReference type="Pfam" id="PF16641">
    <property type="entry name" value="CLIP1_ZNF"/>
    <property type="match status" value="2"/>
</dbReference>
<evidence type="ECO:0000256" key="8">
    <source>
        <dbReference type="SAM" id="MobiDB-lite"/>
    </source>
</evidence>
<sequence length="1652" mass="189348">MITSSCVILKISEKKEEEEEEIKMTEAKPSGIRPPSKIGRPCCTIPPRPAIPPPSPKASSGNSMDHLWETHGRKLSEAGLRRGSDTSVVLTEDTDSFIIGDRVWVGGTKPGSIAYIGETQFAPGDWAGVVLDEPIGKNDGSVAGCRYFQCEPKRGIFSRLTRLTRQPLPEASSPTQRTPTTPPDSTRGCLIKSVSPSLNASTTSLSSTVSQRDLKIGERVIVSSSQGSKTGVLRYMGATEFAPGEWCGVELDDPLGKNDGSVGDKRYFECRPKYGLFAPAHKVSRSPSSKRTSCVIHKPSGAALNSTLKRTNSRESLVSISSVNSSIAGSRIATGATRRPGMRTSTPIQSSLQEMLKEKQQEIEFLRRERDLERDRVTKAANQADQAEQSVILMKQEYDKYREEMQKTVLNAETTLKKLLEEKNALAMQLEEERRKCEDLLFRFEEESVNKDDIQVINTVNENRIKALEKQLSEERERVIQLERDSTKLFEAEEELARLRSNASNQDKKEFEDLRNHNENLKETKAELEKQVNEKTVLIEEYLVSMKSLEIKLNEKEKECVLKVEAENDLQKNLERAKEDLQEKLNYIENMREEFETNTSALKKELNEMKKTIEEVNERHATEKQSLISEYEKIVEDKNKQIEMKSQQLATESQKHLENQSNVLENLKAENMKRINELSESFGQQLNVKDTKLKEISTQLNEKISEAQKLTNELSDQQDLYNKKDKELTDTLQKLEELNSQLKAAEDKNVLLSDQLRTREHAAEDTKKIMKEKEKLEEDLSMLRATATDSSAYLEKLNEELKIKDKELMEIRASMTAEIGELKKQFQEEIEEKSKYIEEISLDTSQKSMIINKVEKEISELKSIVESKDEEIKHLVEKNSELQYALTLSEQTKTNLESELRVFESNIENLNQQLTRAEEKLVNVSSQKEKLELDIANLISSSANSSEQLTKYNEELREKEREIDKLQEKVYQRENQLTSAQGRLESTEEELNKNISSLQQLRLETEDVKSELIKEKRQCVELSEKIKEQESKEKDLLGAIETAKATEITLKEKCKTISDLTERLNQIEEEKVILRKRYETAEESFKKESSSLRKQLDDVKTELITSQEEMKALQKAKVKLEADQSANRWSIEELTEKLTSETEARSKIESLISEKDSKIKSLENVLSDLRREKETITLNKETIHQDFTNTLNAMENTITDLNKKLVVATGDIETKSNELAVAQAEAEQRKIQISELAKELDSFKDSQIQSNDKLNGLEDKLKEKDNELRKADENKISLESNLKRLEIELKNVQSDVVTKNNLLTELNEKIRNIQDTKEDSIIQLQNKLENDIKAKESVLDISKKRNNELEKEKESLEKLLAKQTADLNANEVTINNLKEQLKTLQDRQEQQTKAEDDSKKEEVKVMLNEIEEMHKQQKNLLITKDSLEKLIKEQDSKIDMLTNTIKSKEKEAEKNTQNLIEKLNIVTTEAAQLKEVQSRLEKENKQITSKLSEATNQLKLSRENIKNNFDAAGGDMNQEMDKDIDVIRLKEENETVKSQIDFLNSVIVDMQRKNETLLCKIEVLEMGVPANEADDYNRSTLEKRNKAPRMFCDICDQFDLHETEDCPRQAQDFSEPEKIIKSPKKPSLERPYCENCETFGHDTRDCDDTETY</sequence>
<dbReference type="PROSITE" id="PS00845">
    <property type="entry name" value="CAP_GLY_1"/>
    <property type="match status" value="2"/>
</dbReference>
<dbReference type="SUPFAM" id="SSF57997">
    <property type="entry name" value="Tropomyosin"/>
    <property type="match status" value="1"/>
</dbReference>
<dbReference type="SMART" id="SM01052">
    <property type="entry name" value="CAP_GLY"/>
    <property type="match status" value="2"/>
</dbReference>
<keyword evidence="2" id="KW-0963">Cytoplasm</keyword>
<gene>
    <name evidence="10" type="ORF">V1477_012324</name>
</gene>
<evidence type="ECO:0000256" key="2">
    <source>
        <dbReference type="ARBA" id="ARBA00022490"/>
    </source>
</evidence>
<feature type="region of interest" description="Disordered" evidence="8">
    <location>
        <begin position="164"/>
        <end position="188"/>
    </location>
</feature>
<feature type="region of interest" description="Disordered" evidence="8">
    <location>
        <begin position="1608"/>
        <end position="1630"/>
    </location>
</feature>
<evidence type="ECO:0000256" key="5">
    <source>
        <dbReference type="ARBA" id="ARBA00023054"/>
    </source>
</evidence>
<feature type="compositionally biased region" description="Pro residues" evidence="8">
    <location>
        <begin position="44"/>
        <end position="56"/>
    </location>
</feature>
<dbReference type="PANTHER" id="PTHR18916">
    <property type="entry name" value="DYNACTIN 1-RELATED MICROTUBULE-BINDING"/>
    <property type="match status" value="1"/>
</dbReference>
<keyword evidence="11" id="KW-1185">Reference proteome</keyword>
<dbReference type="Gene3D" id="1.10.287.1490">
    <property type="match status" value="1"/>
</dbReference>
<dbReference type="Proteomes" id="UP001607303">
    <property type="component" value="Unassembled WGS sequence"/>
</dbReference>
<keyword evidence="4" id="KW-0677">Repeat</keyword>
<feature type="compositionally biased region" description="Basic and acidic residues" evidence="8">
    <location>
        <begin position="1615"/>
        <end position="1630"/>
    </location>
</feature>
<keyword evidence="5 7" id="KW-0175">Coiled coil</keyword>
<dbReference type="EMBL" id="JAYRBN010000065">
    <property type="protein sequence ID" value="KAL2737368.1"/>
    <property type="molecule type" value="Genomic_DNA"/>
</dbReference>
<dbReference type="PANTHER" id="PTHR18916:SF82">
    <property type="entry name" value="CAP-GLY DOMAIN-CONTAINING PROTEIN"/>
    <property type="match status" value="1"/>
</dbReference>
<evidence type="ECO:0000313" key="11">
    <source>
        <dbReference type="Proteomes" id="UP001607303"/>
    </source>
</evidence>
<keyword evidence="3" id="KW-0493">Microtubule</keyword>
<feature type="domain" description="CAP-Gly" evidence="9">
    <location>
        <begin position="237"/>
        <end position="279"/>
    </location>
</feature>
<evidence type="ECO:0000313" key="10">
    <source>
        <dbReference type="EMBL" id="KAL2737368.1"/>
    </source>
</evidence>
<reference evidence="10 11" key="1">
    <citation type="journal article" date="2024" name="Ann. Entomol. Soc. Am.">
        <title>Genomic analyses of the southern and eastern yellowjacket wasps (Hymenoptera: Vespidae) reveal evolutionary signatures of social life.</title>
        <authorList>
            <person name="Catto M.A."/>
            <person name="Caine P.B."/>
            <person name="Orr S.E."/>
            <person name="Hunt B.G."/>
            <person name="Goodisman M.A.D."/>
        </authorList>
    </citation>
    <scope>NUCLEOTIDE SEQUENCE [LARGE SCALE GENOMIC DNA]</scope>
    <source>
        <strain evidence="10">232</strain>
        <tissue evidence="10">Head and thorax</tissue>
    </source>
</reference>
<keyword evidence="6" id="KW-0206">Cytoskeleton</keyword>
<protein>
    <submittedName>
        <fullName evidence="10">Restin isoform X6</fullName>
    </submittedName>
</protein>
<dbReference type="Gene3D" id="2.30.30.190">
    <property type="entry name" value="CAP Gly-rich-like domain"/>
    <property type="match status" value="2"/>
</dbReference>
<evidence type="ECO:0000256" key="6">
    <source>
        <dbReference type="ARBA" id="ARBA00023212"/>
    </source>
</evidence>
<dbReference type="InterPro" id="IPR000938">
    <property type="entry name" value="CAP-Gly_domain"/>
</dbReference>
<evidence type="ECO:0000256" key="4">
    <source>
        <dbReference type="ARBA" id="ARBA00022737"/>
    </source>
</evidence>
<dbReference type="Pfam" id="PF01302">
    <property type="entry name" value="CAP_GLY"/>
    <property type="match status" value="2"/>
</dbReference>
<feature type="domain" description="CAP-Gly" evidence="9">
    <location>
        <begin position="117"/>
        <end position="159"/>
    </location>
</feature>
<proteinExistence type="predicted"/>
<accession>A0ABD2BX64</accession>
<name>A0ABD2BX64_VESMC</name>
<dbReference type="InterPro" id="IPR036859">
    <property type="entry name" value="CAP-Gly_dom_sf"/>
</dbReference>
<dbReference type="PROSITE" id="PS50245">
    <property type="entry name" value="CAP_GLY_2"/>
    <property type="match status" value="2"/>
</dbReference>
<dbReference type="SUPFAM" id="SSF74924">
    <property type="entry name" value="Cap-Gly domain"/>
    <property type="match status" value="2"/>
</dbReference>
<comment type="subcellular location">
    <subcellularLocation>
        <location evidence="1">Cytoplasm</location>
        <location evidence="1">Cytoskeleton</location>
    </subcellularLocation>
</comment>
<feature type="coiled-coil region" evidence="7">
    <location>
        <begin position="349"/>
        <end position="1504"/>
    </location>
</feature>
<organism evidence="10 11">
    <name type="scientific">Vespula maculifrons</name>
    <name type="common">Eastern yellow jacket</name>
    <name type="synonym">Wasp</name>
    <dbReference type="NCBI Taxonomy" id="7453"/>
    <lineage>
        <taxon>Eukaryota</taxon>
        <taxon>Metazoa</taxon>
        <taxon>Ecdysozoa</taxon>
        <taxon>Arthropoda</taxon>
        <taxon>Hexapoda</taxon>
        <taxon>Insecta</taxon>
        <taxon>Pterygota</taxon>
        <taxon>Neoptera</taxon>
        <taxon>Endopterygota</taxon>
        <taxon>Hymenoptera</taxon>
        <taxon>Apocrita</taxon>
        <taxon>Aculeata</taxon>
        <taxon>Vespoidea</taxon>
        <taxon>Vespidae</taxon>
        <taxon>Vespinae</taxon>
        <taxon>Vespula</taxon>
    </lineage>
</organism>